<reference evidence="2 3" key="1">
    <citation type="submission" date="2015-10" db="EMBL/GenBank/DDBJ databases">
        <authorList>
            <person name="Rovetto F.F."/>
            <person name="Cocolin L.L."/>
            <person name="Illeghems K.K."/>
            <person name="Van Nieuwerbuegh F.F."/>
            <person name="Houf K.K."/>
        </authorList>
    </citation>
    <scope>NUCLEOTIDE SEQUENCE [LARGE SCALE GENOMIC DNA]</scope>
    <source>
        <strain evidence="2 3">LMG 24486</strain>
    </source>
</reference>
<gene>
    <name evidence="2" type="primary">porA</name>
    <name evidence="2" type="ORF">AA347_01934</name>
</gene>
<feature type="chain" id="PRO_5047236408" evidence="1">
    <location>
        <begin position="24"/>
        <end position="403"/>
    </location>
</feature>
<organism evidence="2 3">
    <name type="scientific">Aliarcobacter thereius LMG 24486</name>
    <dbReference type="NCBI Taxonomy" id="1032240"/>
    <lineage>
        <taxon>Bacteria</taxon>
        <taxon>Pseudomonadati</taxon>
        <taxon>Campylobacterota</taxon>
        <taxon>Epsilonproteobacteria</taxon>
        <taxon>Campylobacterales</taxon>
        <taxon>Arcobacteraceae</taxon>
        <taxon>Aliarcobacter</taxon>
    </lineage>
</organism>
<proteinExistence type="predicted"/>
<evidence type="ECO:0000313" key="2">
    <source>
        <dbReference type="EMBL" id="OCL96443.1"/>
    </source>
</evidence>
<keyword evidence="3" id="KW-1185">Reference proteome</keyword>
<evidence type="ECO:0000256" key="1">
    <source>
        <dbReference type="SAM" id="SignalP"/>
    </source>
</evidence>
<keyword evidence="1" id="KW-0732">Signal</keyword>
<comment type="caution">
    <text evidence="2">The sequence shown here is derived from an EMBL/GenBank/DDBJ whole genome shotgun (WGS) entry which is preliminary data.</text>
</comment>
<feature type="signal peptide" evidence="1">
    <location>
        <begin position="1"/>
        <end position="23"/>
    </location>
</feature>
<dbReference type="Pfam" id="PF05538">
    <property type="entry name" value="Campylo_MOMP"/>
    <property type="match status" value="1"/>
</dbReference>
<name>A0A1C7WSV7_9BACT</name>
<dbReference type="EMBL" id="LLKQ01000001">
    <property type="protein sequence ID" value="OCL96443.1"/>
    <property type="molecule type" value="Genomic_DNA"/>
</dbReference>
<dbReference type="Gene3D" id="2.40.160.10">
    <property type="entry name" value="Porin"/>
    <property type="match status" value="1"/>
</dbReference>
<sequence>MKKITKLSLVAAVAVAGLTSASAKPLEEAIKNVDVSGSVVYRYDNFDDSKASRTDNNNYKIGVNLSSKVNDYVKFNARTIVGSKDHGGFAALSAKDGGADGQADVSVSNAYFGLNVIPNTTVNIGKQGLATPYTKALDINGNEQTGTGILAISSLGMFTVGAGYFNNSNLNKSTEINGTMGFKTTTVNNGIVDGGKDIGVVTAQADFDVVKVELWGLNIANTLATYTVAVNGNYNLAEDAKVGFDARYVNLNQSNVEDDSSLIKLAVDGKFGIVNAKLGYAQTDKKGGLTSLDQDGQNTTLGWGISINGLAKATHIQAAVGLDILDNLNFTVNYGTLESKADGLAYSYTNNGKLKMEEVYGQLTYKMSKNLTTYVRYGTLEQKQGGTKEMDQNRGRLQVAYTF</sequence>
<dbReference type="Proteomes" id="UP000092987">
    <property type="component" value="Unassembled WGS sequence"/>
</dbReference>
<dbReference type="RefSeq" id="WP_066390604.1">
    <property type="nucleotide sequence ID" value="NZ_CP035926.1"/>
</dbReference>
<dbReference type="SUPFAM" id="SSF56935">
    <property type="entry name" value="Porins"/>
    <property type="match status" value="1"/>
</dbReference>
<dbReference type="InterPro" id="IPR023614">
    <property type="entry name" value="Porin_dom_sf"/>
</dbReference>
<protein>
    <submittedName>
        <fullName evidence="2">Major outer membrane protein</fullName>
    </submittedName>
</protein>
<evidence type="ECO:0000313" key="3">
    <source>
        <dbReference type="Proteomes" id="UP000092987"/>
    </source>
</evidence>
<accession>A0A1C7WSV7</accession>
<dbReference type="InterPro" id="IPR008439">
    <property type="entry name" value="Campylo_MOMP"/>
</dbReference>